<proteinExistence type="predicted"/>
<protein>
    <submittedName>
        <fullName evidence="1">Uncharacterized protein</fullName>
    </submittedName>
</protein>
<accession>A0A142III0</accession>
<sequence length="161" mass="17807">MKLQTEVKEIPAQTVASASGLILSIPCDEFKDSARPDETISLALRRGHVFCEFDAPVIKPCQSFGEVKAAIDRIRCIELVRVCGYVSNVCYGVVDGYFQLRGEFTPHGPLKALAIEVMRAGTITISPRIELDGYGKIVCIPSFDVVAEETPRYQFLHTVKQ</sequence>
<evidence type="ECO:0000313" key="2">
    <source>
        <dbReference type="Proteomes" id="UP000223976"/>
    </source>
</evidence>
<reference evidence="1 2" key="1">
    <citation type="submission" date="2016-02" db="EMBL/GenBank/DDBJ databases">
        <title>Complete genome sequence of a polyvalent bacteriophage, SEGD1, simultaneously inhibiting both Salmonella enterica and Escherichia coli O157:H7.</title>
        <authorList>
            <person name="Fan J."/>
            <person name="Ma J."/>
        </authorList>
    </citation>
    <scope>NUCLEOTIDE SEQUENCE [LARGE SCALE GENOMIC DNA]</scope>
</reference>
<gene>
    <name evidence="1" type="ORF">SEGD1_121</name>
</gene>
<evidence type="ECO:0000313" key="1">
    <source>
        <dbReference type="EMBL" id="AMR59768.1"/>
    </source>
</evidence>
<organism evidence="1 2">
    <name type="scientific">Enterobacteria phage SEGD1</name>
    <dbReference type="NCBI Taxonomy" id="1805456"/>
    <lineage>
        <taxon>Viruses</taxon>
        <taxon>Duplodnaviria</taxon>
        <taxon>Heunggongvirae</taxon>
        <taxon>Uroviricota</taxon>
        <taxon>Caudoviricetes</taxon>
        <taxon>Chimalliviridae</taxon>
        <taxon>Seoulvirus</taxon>
        <taxon>Seoulvirus SPN3US</taxon>
    </lineage>
</organism>
<name>A0A142III0_9CAUD</name>
<dbReference type="Proteomes" id="UP000223976">
    <property type="component" value="Segment"/>
</dbReference>
<dbReference type="EMBL" id="KU726251">
    <property type="protein sequence ID" value="AMR59768.1"/>
    <property type="molecule type" value="Genomic_DNA"/>
</dbReference>